<dbReference type="SUPFAM" id="SSF53590">
    <property type="entry name" value="Nucleoside hydrolase"/>
    <property type="match status" value="1"/>
</dbReference>
<keyword evidence="2 5" id="KW-0378">Hydrolase</keyword>
<dbReference type="GO" id="GO:0006152">
    <property type="term" value="P:purine nucleoside catabolic process"/>
    <property type="evidence" value="ECO:0007669"/>
    <property type="project" value="TreeGrafter"/>
</dbReference>
<dbReference type="AlphaFoldDB" id="A0A6A6ECR1"/>
<dbReference type="GO" id="GO:0005829">
    <property type="term" value="C:cytosol"/>
    <property type="evidence" value="ECO:0007669"/>
    <property type="project" value="TreeGrafter"/>
</dbReference>
<evidence type="ECO:0000256" key="2">
    <source>
        <dbReference type="ARBA" id="ARBA00022801"/>
    </source>
</evidence>
<evidence type="ECO:0000259" key="4">
    <source>
        <dbReference type="Pfam" id="PF01156"/>
    </source>
</evidence>
<dbReference type="OrthoDB" id="5783963at2759"/>
<dbReference type="InterPro" id="IPR023186">
    <property type="entry name" value="IUNH"/>
</dbReference>
<dbReference type="EMBL" id="ML994620">
    <property type="protein sequence ID" value="KAF2189787.1"/>
    <property type="molecule type" value="Genomic_DNA"/>
</dbReference>
<dbReference type="Proteomes" id="UP000800200">
    <property type="component" value="Unassembled WGS sequence"/>
</dbReference>
<dbReference type="PANTHER" id="PTHR12304:SF56">
    <property type="entry name" value="HYDROLASE, PUTATIVE (AFU_ORTHOLOGUE AFUA_1G11790)-RELATED"/>
    <property type="match status" value="1"/>
</dbReference>
<dbReference type="InterPro" id="IPR001910">
    <property type="entry name" value="Inosine/uridine_hydrolase_dom"/>
</dbReference>
<sequence>MAPNRIIIDTDPGVDDILAMLLAFSAKLEELEVLMLSVTFGNVDVHSCLRNIITLFHFIEREQAWRRENGRPEGFETLKACKPIVAIGAEEPLAEQMMVADFFHGIDGLGGIHHSHPHLTPSETWKSLFRPTPQSTTPEEAAALREVQAQHLLFTPSQKPAHEEMLRILRESPPDTITIVAIGPLTNLAVAAATDPETFLRVKEVVVMGGAVEVPGNMTPGAEFNTYADSVAAARVFALTSPNPHTTMPPTLPGKGQLQAYPEKLSRRLKLKLFPLDITGRHLLPQSLFKSHTSTLSASPLTTWTTAFLTSTYQKVFSIRPEQDPNALGVELHDPLTIWYCLTSNSPSSGSGWRFVEEDIRVESSGQWTRGVCVVDRRGRATKEREGEVGGEVPGDTGNWLDRRCGNRIERCVGSPGVDVFAGLWLDRVFGEV</sequence>
<dbReference type="GO" id="GO:0008477">
    <property type="term" value="F:purine nucleosidase activity"/>
    <property type="evidence" value="ECO:0007669"/>
    <property type="project" value="TreeGrafter"/>
</dbReference>
<protein>
    <submittedName>
        <fullName evidence="5">Nucleoside hydrolase</fullName>
    </submittedName>
</protein>
<evidence type="ECO:0000256" key="1">
    <source>
        <dbReference type="ARBA" id="ARBA00009176"/>
    </source>
</evidence>
<dbReference type="PANTHER" id="PTHR12304">
    <property type="entry name" value="INOSINE-URIDINE PREFERRING NUCLEOSIDE HYDROLASE"/>
    <property type="match status" value="1"/>
</dbReference>
<dbReference type="Pfam" id="PF01156">
    <property type="entry name" value="IU_nuc_hydro"/>
    <property type="match status" value="1"/>
</dbReference>
<reference evidence="5" key="1">
    <citation type="journal article" date="2020" name="Stud. Mycol.">
        <title>101 Dothideomycetes genomes: a test case for predicting lifestyles and emergence of pathogens.</title>
        <authorList>
            <person name="Haridas S."/>
            <person name="Albert R."/>
            <person name="Binder M."/>
            <person name="Bloem J."/>
            <person name="Labutti K."/>
            <person name="Salamov A."/>
            <person name="Andreopoulos B."/>
            <person name="Baker S."/>
            <person name="Barry K."/>
            <person name="Bills G."/>
            <person name="Bluhm B."/>
            <person name="Cannon C."/>
            <person name="Castanera R."/>
            <person name="Culley D."/>
            <person name="Daum C."/>
            <person name="Ezra D."/>
            <person name="Gonzalez J."/>
            <person name="Henrissat B."/>
            <person name="Kuo A."/>
            <person name="Liang C."/>
            <person name="Lipzen A."/>
            <person name="Lutzoni F."/>
            <person name="Magnuson J."/>
            <person name="Mondo S."/>
            <person name="Nolan M."/>
            <person name="Ohm R."/>
            <person name="Pangilinan J."/>
            <person name="Park H.-J."/>
            <person name="Ramirez L."/>
            <person name="Alfaro M."/>
            <person name="Sun H."/>
            <person name="Tritt A."/>
            <person name="Yoshinaga Y."/>
            <person name="Zwiers L.-H."/>
            <person name="Turgeon B."/>
            <person name="Goodwin S."/>
            <person name="Spatafora J."/>
            <person name="Crous P."/>
            <person name="Grigoriev I."/>
        </authorList>
    </citation>
    <scope>NUCLEOTIDE SEQUENCE</scope>
    <source>
        <strain evidence="5">CBS 207.26</strain>
    </source>
</reference>
<proteinExistence type="inferred from homology"/>
<dbReference type="InterPro" id="IPR036452">
    <property type="entry name" value="Ribo_hydro-like"/>
</dbReference>
<comment type="similarity">
    <text evidence="1">Belongs to the IUNH family.</text>
</comment>
<name>A0A6A6ECR1_9PEZI</name>
<evidence type="ECO:0000313" key="6">
    <source>
        <dbReference type="Proteomes" id="UP000800200"/>
    </source>
</evidence>
<gene>
    <name evidence="5" type="ORF">K469DRAFT_701050</name>
</gene>
<keyword evidence="3" id="KW-0326">Glycosidase</keyword>
<accession>A0A6A6ECR1</accession>
<organism evidence="5 6">
    <name type="scientific">Zopfia rhizophila CBS 207.26</name>
    <dbReference type="NCBI Taxonomy" id="1314779"/>
    <lineage>
        <taxon>Eukaryota</taxon>
        <taxon>Fungi</taxon>
        <taxon>Dikarya</taxon>
        <taxon>Ascomycota</taxon>
        <taxon>Pezizomycotina</taxon>
        <taxon>Dothideomycetes</taxon>
        <taxon>Dothideomycetes incertae sedis</taxon>
        <taxon>Zopfiaceae</taxon>
        <taxon>Zopfia</taxon>
    </lineage>
</organism>
<evidence type="ECO:0000256" key="3">
    <source>
        <dbReference type="ARBA" id="ARBA00023295"/>
    </source>
</evidence>
<dbReference type="Gene3D" id="3.90.245.10">
    <property type="entry name" value="Ribonucleoside hydrolase-like"/>
    <property type="match status" value="1"/>
</dbReference>
<feature type="domain" description="Inosine/uridine-preferring nucleoside hydrolase" evidence="4">
    <location>
        <begin position="6"/>
        <end position="389"/>
    </location>
</feature>
<evidence type="ECO:0000313" key="5">
    <source>
        <dbReference type="EMBL" id="KAF2189787.1"/>
    </source>
</evidence>
<keyword evidence="6" id="KW-1185">Reference proteome</keyword>